<comment type="caution">
    <text evidence="2">The sequence shown here is derived from an EMBL/GenBank/DDBJ whole genome shotgun (WGS) entry which is preliminary data.</text>
</comment>
<evidence type="ECO:0000256" key="1">
    <source>
        <dbReference type="SAM" id="SignalP"/>
    </source>
</evidence>
<keyword evidence="1" id="KW-0732">Signal</keyword>
<dbReference type="EMBL" id="VWPJ01000002">
    <property type="protein sequence ID" value="KAA5607135.1"/>
    <property type="molecule type" value="Genomic_DNA"/>
</dbReference>
<keyword evidence="3" id="KW-1185">Reference proteome</keyword>
<reference evidence="2 3" key="1">
    <citation type="submission" date="2019-09" db="EMBL/GenBank/DDBJ databases">
        <title>Genome sequence of Roseospira marina, one of the more divergent members of the non-sulfur purple photosynthetic bacterial family, the Rhodospirillaceae.</title>
        <authorList>
            <person name="Meyer T."/>
            <person name="Kyndt J."/>
        </authorList>
    </citation>
    <scope>NUCLEOTIDE SEQUENCE [LARGE SCALE GENOMIC DNA]</scope>
    <source>
        <strain evidence="2 3">DSM 15113</strain>
    </source>
</reference>
<dbReference type="Proteomes" id="UP000324065">
    <property type="component" value="Unassembled WGS sequence"/>
</dbReference>
<organism evidence="2 3">
    <name type="scientific">Roseospira marina</name>
    <dbReference type="NCBI Taxonomy" id="140057"/>
    <lineage>
        <taxon>Bacteria</taxon>
        <taxon>Pseudomonadati</taxon>
        <taxon>Pseudomonadota</taxon>
        <taxon>Alphaproteobacteria</taxon>
        <taxon>Rhodospirillales</taxon>
        <taxon>Rhodospirillaceae</taxon>
        <taxon>Roseospira</taxon>
    </lineage>
</organism>
<accession>A0A5M6IHM3</accession>
<dbReference type="RefSeq" id="WP_150061146.1">
    <property type="nucleotide sequence ID" value="NZ_JACHII010000003.1"/>
</dbReference>
<sequence>MLRRIVATTTLVSALAVPAANQSHAQDIPYVTGAWTKEIGNVQAVVNEGAALIQRYGWKCDSVDSVRRMLFKTGFVYYCNGFRYSYDVWDRGGRWVVKIND</sequence>
<feature type="chain" id="PRO_5024448317" description="PepSY domain-containing protein" evidence="1">
    <location>
        <begin position="26"/>
        <end position="101"/>
    </location>
</feature>
<name>A0A5M6IHM3_9PROT</name>
<feature type="signal peptide" evidence="1">
    <location>
        <begin position="1"/>
        <end position="25"/>
    </location>
</feature>
<dbReference type="OrthoDB" id="7373878at2"/>
<dbReference type="AlphaFoldDB" id="A0A5M6IHM3"/>
<evidence type="ECO:0000313" key="2">
    <source>
        <dbReference type="EMBL" id="KAA5607135.1"/>
    </source>
</evidence>
<evidence type="ECO:0000313" key="3">
    <source>
        <dbReference type="Proteomes" id="UP000324065"/>
    </source>
</evidence>
<gene>
    <name evidence="2" type="ORF">F1188_04335</name>
</gene>
<evidence type="ECO:0008006" key="4">
    <source>
        <dbReference type="Google" id="ProtNLM"/>
    </source>
</evidence>
<proteinExistence type="predicted"/>
<protein>
    <recommendedName>
        <fullName evidence="4">PepSY domain-containing protein</fullName>
    </recommendedName>
</protein>